<dbReference type="RefSeq" id="WP_103789218.1">
    <property type="nucleotide sequence ID" value="NZ_PQVF01000007.1"/>
</dbReference>
<dbReference type="Proteomes" id="UP000236893">
    <property type="component" value="Unassembled WGS sequence"/>
</dbReference>
<organism evidence="2 3">
    <name type="scientific">Solitalea longa</name>
    <dbReference type="NCBI Taxonomy" id="2079460"/>
    <lineage>
        <taxon>Bacteria</taxon>
        <taxon>Pseudomonadati</taxon>
        <taxon>Bacteroidota</taxon>
        <taxon>Sphingobacteriia</taxon>
        <taxon>Sphingobacteriales</taxon>
        <taxon>Sphingobacteriaceae</taxon>
        <taxon>Solitalea</taxon>
    </lineage>
</organism>
<evidence type="ECO:0000313" key="2">
    <source>
        <dbReference type="EMBL" id="POY36300.1"/>
    </source>
</evidence>
<dbReference type="OrthoDB" id="9833283at2"/>
<feature type="chain" id="PRO_5015497986" evidence="1">
    <location>
        <begin position="22"/>
        <end position="136"/>
    </location>
</feature>
<proteinExistence type="predicted"/>
<evidence type="ECO:0000256" key="1">
    <source>
        <dbReference type="SAM" id="SignalP"/>
    </source>
</evidence>
<comment type="caution">
    <text evidence="2">The sequence shown here is derived from an EMBL/GenBank/DDBJ whole genome shotgun (WGS) entry which is preliminary data.</text>
</comment>
<evidence type="ECO:0000313" key="3">
    <source>
        <dbReference type="Proteomes" id="UP000236893"/>
    </source>
</evidence>
<reference evidence="2 3" key="1">
    <citation type="submission" date="2018-01" db="EMBL/GenBank/DDBJ databases">
        <authorList>
            <person name="Gaut B.S."/>
            <person name="Morton B.R."/>
            <person name="Clegg M.T."/>
            <person name="Duvall M.R."/>
        </authorList>
    </citation>
    <scope>NUCLEOTIDE SEQUENCE [LARGE SCALE GENOMIC DNA]</scope>
    <source>
        <strain evidence="2 3">HR-AV</strain>
    </source>
</reference>
<feature type="signal peptide" evidence="1">
    <location>
        <begin position="1"/>
        <end position="21"/>
    </location>
</feature>
<sequence length="136" mass="15774">MTFQKTALTALFLIMSANVFGQAPLVFNKELISYDYKFLREQTEKESEGYLNNNFKVSPVISQKGDTLLVYIEFPGAGCASYKGSIKIKEDSLDLFYWVNSDVTCTELDYYAITYAIMNKEKRKYRISFKYLENQD</sequence>
<keyword evidence="1" id="KW-0732">Signal</keyword>
<name>A0A2S5A135_9SPHI</name>
<gene>
    <name evidence="2" type="ORF">C3K47_11130</name>
</gene>
<dbReference type="AlphaFoldDB" id="A0A2S5A135"/>
<dbReference type="EMBL" id="PQVF01000007">
    <property type="protein sequence ID" value="POY36300.1"/>
    <property type="molecule type" value="Genomic_DNA"/>
</dbReference>
<keyword evidence="3" id="KW-1185">Reference proteome</keyword>
<protein>
    <submittedName>
        <fullName evidence="2">Uncharacterized protein</fullName>
    </submittedName>
</protein>
<accession>A0A2S5A135</accession>